<proteinExistence type="predicted"/>
<accession>A0A974XNE4</accession>
<reference evidence="1 2" key="1">
    <citation type="submission" date="2021-03" db="EMBL/GenBank/DDBJ databases">
        <title>Novel species identification of genus Shewanella.</title>
        <authorList>
            <person name="Liu G."/>
            <person name="Zhang Q."/>
        </authorList>
    </citation>
    <scope>NUCLEOTIDE SEQUENCE [LARGE SCALE GENOMIC DNA]</scope>
    <source>
        <strain evidence="1 2">FJAT-53726</strain>
    </source>
</reference>
<keyword evidence="2" id="KW-1185">Reference proteome</keyword>
<dbReference type="RefSeq" id="WP_207326115.1">
    <property type="nucleotide sequence ID" value="NZ_CP071504.1"/>
</dbReference>
<protein>
    <submittedName>
        <fullName evidence="1">Uncharacterized protein</fullName>
    </submittedName>
</protein>
<organism evidence="1 2">
    <name type="scientific">Shewanella cyperi</name>
    <dbReference type="NCBI Taxonomy" id="2814292"/>
    <lineage>
        <taxon>Bacteria</taxon>
        <taxon>Pseudomonadati</taxon>
        <taxon>Pseudomonadota</taxon>
        <taxon>Gammaproteobacteria</taxon>
        <taxon>Alteromonadales</taxon>
        <taxon>Shewanellaceae</taxon>
        <taxon>Shewanella</taxon>
    </lineage>
</organism>
<name>A0A974XNE4_9GAMM</name>
<dbReference type="KEGG" id="scyp:JYB88_08430"/>
<sequence>MPRLFLCRFLCQKMRKKRSRSMSGFFLFVSQTTQAKAEAKAAKNSASTARLPIVILSSIFMAVSFRELMPLLALWTLAASGSVKNCDAAPIKNSPFSERRLLSLATEAF</sequence>
<dbReference type="Proteomes" id="UP000663281">
    <property type="component" value="Chromosome"/>
</dbReference>
<dbReference type="EMBL" id="CP071504">
    <property type="protein sequence ID" value="QSX31625.1"/>
    <property type="molecule type" value="Genomic_DNA"/>
</dbReference>
<gene>
    <name evidence="1" type="ORF">JYB88_08430</name>
</gene>
<evidence type="ECO:0000313" key="1">
    <source>
        <dbReference type="EMBL" id="QSX31625.1"/>
    </source>
</evidence>
<dbReference type="AlphaFoldDB" id="A0A974XNE4"/>
<evidence type="ECO:0000313" key="2">
    <source>
        <dbReference type="Proteomes" id="UP000663281"/>
    </source>
</evidence>